<keyword evidence="3" id="KW-0378">Hydrolase</keyword>
<dbReference type="Gene3D" id="2.60.120.200">
    <property type="match status" value="1"/>
</dbReference>
<dbReference type="CDD" id="cd08023">
    <property type="entry name" value="GH16_laminarinase_like"/>
    <property type="match status" value="1"/>
</dbReference>
<name>A0ABS1WHR3_9FLAO</name>
<dbReference type="PROSITE" id="PS51762">
    <property type="entry name" value="GH16_2"/>
    <property type="match status" value="1"/>
</dbReference>
<dbReference type="InterPro" id="IPR013320">
    <property type="entry name" value="ConA-like_dom_sf"/>
</dbReference>
<evidence type="ECO:0000313" key="4">
    <source>
        <dbReference type="Proteomes" id="UP000605013"/>
    </source>
</evidence>
<dbReference type="PANTHER" id="PTHR10963">
    <property type="entry name" value="GLYCOSYL HYDROLASE-RELATED"/>
    <property type="match status" value="1"/>
</dbReference>
<dbReference type="PANTHER" id="PTHR10963:SF55">
    <property type="entry name" value="GLYCOSIDE HYDROLASE FAMILY 16 PROTEIN"/>
    <property type="match status" value="1"/>
</dbReference>
<keyword evidence="4" id="KW-1185">Reference proteome</keyword>
<comment type="caution">
    <text evidence="3">The sequence shown here is derived from an EMBL/GenBank/DDBJ whole genome shotgun (WGS) entry which is preliminary data.</text>
</comment>
<comment type="similarity">
    <text evidence="1">Belongs to the glycosyl hydrolase 16 family.</text>
</comment>
<dbReference type="Pfam" id="PF00722">
    <property type="entry name" value="Glyco_hydro_16"/>
    <property type="match status" value="1"/>
</dbReference>
<evidence type="ECO:0000313" key="3">
    <source>
        <dbReference type="EMBL" id="MBL7558649.1"/>
    </source>
</evidence>
<evidence type="ECO:0000256" key="1">
    <source>
        <dbReference type="ARBA" id="ARBA00006865"/>
    </source>
</evidence>
<organism evidence="3 4">
    <name type="scientific">Olleya sediminilitoris</name>
    <dbReference type="NCBI Taxonomy" id="2795739"/>
    <lineage>
        <taxon>Bacteria</taxon>
        <taxon>Pseudomonadati</taxon>
        <taxon>Bacteroidota</taxon>
        <taxon>Flavobacteriia</taxon>
        <taxon>Flavobacteriales</taxon>
        <taxon>Flavobacteriaceae</taxon>
    </lineage>
</organism>
<sequence length="260" mass="29794">MKYLKFLLIVLLFWSCKEAKKEIDTTEVFSFTEQFEGEQLNLDHWNYDLGDGCPNLCGWGNNERQVYTKQNVQVKDGKLFITATKDSTGYYSGKITTKDKIQFQYGTVEVRAKLALGKGLWPAFWMLGSDIDTNTWPACGEIDILEYVGKMPNQIHTTLHTPDSHGQSVNTKISKIENIEEGFHNYKTKWTKDAITFYVDDVLVYTFSPEIKNDQTWPFDKPFYLILNLAIGGNFGGPEVDDSVFPEEFVIDYIKVSSPK</sequence>
<protein>
    <submittedName>
        <fullName evidence="3">Glycoside hydrolase family 16 protein</fullName>
    </submittedName>
</protein>
<feature type="domain" description="GH16" evidence="2">
    <location>
        <begin position="23"/>
        <end position="260"/>
    </location>
</feature>
<proteinExistence type="inferred from homology"/>
<dbReference type="SUPFAM" id="SSF49899">
    <property type="entry name" value="Concanavalin A-like lectins/glucanases"/>
    <property type="match status" value="1"/>
</dbReference>
<dbReference type="RefSeq" id="WP_202998595.1">
    <property type="nucleotide sequence ID" value="NZ_JAEMEF010000002.1"/>
</dbReference>
<dbReference type="Proteomes" id="UP000605013">
    <property type="component" value="Unassembled WGS sequence"/>
</dbReference>
<dbReference type="InterPro" id="IPR050546">
    <property type="entry name" value="Glycosyl_Hydrlase_16"/>
</dbReference>
<dbReference type="GO" id="GO:0016787">
    <property type="term" value="F:hydrolase activity"/>
    <property type="evidence" value="ECO:0007669"/>
    <property type="project" value="UniProtKB-KW"/>
</dbReference>
<evidence type="ECO:0000259" key="2">
    <source>
        <dbReference type="PROSITE" id="PS51762"/>
    </source>
</evidence>
<reference evidence="3 4" key="1">
    <citation type="submission" date="2020-12" db="EMBL/GenBank/DDBJ databases">
        <title>Olleya sediminilitoris sp. nov., isolated from a tidal flat.</title>
        <authorList>
            <person name="Park S."/>
            <person name="Yoon J.-H."/>
        </authorList>
    </citation>
    <scope>NUCLEOTIDE SEQUENCE [LARGE SCALE GENOMIC DNA]</scope>
    <source>
        <strain evidence="3 4">YSTF-M6</strain>
    </source>
</reference>
<gene>
    <name evidence="3" type="ORF">JAO71_02445</name>
</gene>
<dbReference type="InterPro" id="IPR000757">
    <property type="entry name" value="Beta-glucanase-like"/>
</dbReference>
<dbReference type="EMBL" id="JAEMEF010000002">
    <property type="protein sequence ID" value="MBL7558649.1"/>
    <property type="molecule type" value="Genomic_DNA"/>
</dbReference>
<accession>A0ABS1WHR3</accession>